<dbReference type="InterPro" id="IPR027417">
    <property type="entry name" value="P-loop_NTPase"/>
</dbReference>
<feature type="domain" description="Helicase C-terminal" evidence="8">
    <location>
        <begin position="220"/>
        <end position="370"/>
    </location>
</feature>
<dbReference type="HOGENOM" id="CLU_003041_1_3_14"/>
<dbReference type="Proteomes" id="UP000032737">
    <property type="component" value="Chromosome"/>
</dbReference>
<dbReference type="PROSITE" id="PS51192">
    <property type="entry name" value="HELICASE_ATP_BIND_1"/>
    <property type="match status" value="1"/>
</dbReference>
<keyword evidence="10" id="KW-1185">Reference proteome</keyword>
<evidence type="ECO:0000259" key="7">
    <source>
        <dbReference type="PROSITE" id="PS51192"/>
    </source>
</evidence>
<dbReference type="PROSITE" id="PS51194">
    <property type="entry name" value="HELICASE_CTER"/>
    <property type="match status" value="1"/>
</dbReference>
<evidence type="ECO:0000256" key="6">
    <source>
        <dbReference type="SAM" id="MobiDB-lite"/>
    </source>
</evidence>
<dbReference type="GO" id="GO:0005829">
    <property type="term" value="C:cytosol"/>
    <property type="evidence" value="ECO:0007669"/>
    <property type="project" value="TreeGrafter"/>
</dbReference>
<dbReference type="CDD" id="cd00268">
    <property type="entry name" value="DEADc"/>
    <property type="match status" value="1"/>
</dbReference>
<dbReference type="InterPro" id="IPR011545">
    <property type="entry name" value="DEAD/DEAH_box_helicase_dom"/>
</dbReference>
<evidence type="ECO:0000259" key="8">
    <source>
        <dbReference type="PROSITE" id="PS51194"/>
    </source>
</evidence>
<comment type="similarity">
    <text evidence="5">Belongs to the DEAD box helicase family.</text>
</comment>
<evidence type="ECO:0000313" key="10">
    <source>
        <dbReference type="Proteomes" id="UP000032737"/>
    </source>
</evidence>
<proteinExistence type="inferred from homology"/>
<dbReference type="SMART" id="SM00490">
    <property type="entry name" value="HELICc"/>
    <property type="match status" value="1"/>
</dbReference>
<feature type="domain" description="Helicase ATP-binding" evidence="7">
    <location>
        <begin position="26"/>
        <end position="195"/>
    </location>
</feature>
<keyword evidence="4" id="KW-0067">ATP-binding</keyword>
<dbReference type="InterPro" id="IPR001650">
    <property type="entry name" value="Helicase_C-like"/>
</dbReference>
<dbReference type="InterPro" id="IPR014001">
    <property type="entry name" value="Helicase_ATP-bd"/>
</dbReference>
<keyword evidence="2" id="KW-0378">Hydrolase</keyword>
<protein>
    <submittedName>
        <fullName evidence="9">ATP-dependent RNA helicase, DEAD box containing</fullName>
    </submittedName>
</protein>
<gene>
    <name evidence="9" type="ORF">BN85311130</name>
</gene>
<organism evidence="9 10">
    <name type="scientific">Acholeplasma brassicae</name>
    <dbReference type="NCBI Taxonomy" id="61635"/>
    <lineage>
        <taxon>Bacteria</taxon>
        <taxon>Bacillati</taxon>
        <taxon>Mycoplasmatota</taxon>
        <taxon>Mollicutes</taxon>
        <taxon>Acholeplasmatales</taxon>
        <taxon>Acholeplasmataceae</taxon>
        <taxon>Acholeplasma</taxon>
    </lineage>
</organism>
<dbReference type="EMBL" id="FO681348">
    <property type="protein sequence ID" value="CCV66134.1"/>
    <property type="molecule type" value="Genomic_DNA"/>
</dbReference>
<evidence type="ECO:0000256" key="3">
    <source>
        <dbReference type="ARBA" id="ARBA00022806"/>
    </source>
</evidence>
<dbReference type="GO" id="GO:0003676">
    <property type="term" value="F:nucleic acid binding"/>
    <property type="evidence" value="ECO:0007669"/>
    <property type="project" value="InterPro"/>
</dbReference>
<dbReference type="RefSeq" id="WP_030004994.1">
    <property type="nucleotide sequence ID" value="NC_022549.1"/>
</dbReference>
<evidence type="ECO:0000313" key="9">
    <source>
        <dbReference type="EMBL" id="CCV66134.1"/>
    </source>
</evidence>
<dbReference type="SUPFAM" id="SSF52540">
    <property type="entry name" value="P-loop containing nucleoside triphosphate hydrolases"/>
    <property type="match status" value="1"/>
</dbReference>
<dbReference type="PANTHER" id="PTHR47959">
    <property type="entry name" value="ATP-DEPENDENT RNA HELICASE RHLE-RELATED"/>
    <property type="match status" value="1"/>
</dbReference>
<dbReference type="PANTHER" id="PTHR47959:SF1">
    <property type="entry name" value="ATP-DEPENDENT RNA HELICASE DBPA"/>
    <property type="match status" value="1"/>
</dbReference>
<evidence type="ECO:0000256" key="1">
    <source>
        <dbReference type="ARBA" id="ARBA00022741"/>
    </source>
</evidence>
<keyword evidence="3 9" id="KW-0347">Helicase</keyword>
<dbReference type="STRING" id="61635.BN85311130"/>
<dbReference type="Gene3D" id="3.40.50.300">
    <property type="entry name" value="P-loop containing nucleotide triphosphate hydrolases"/>
    <property type="match status" value="2"/>
</dbReference>
<feature type="region of interest" description="Disordered" evidence="6">
    <location>
        <begin position="390"/>
        <end position="414"/>
    </location>
</feature>
<dbReference type="SMART" id="SM00487">
    <property type="entry name" value="DEXDc"/>
    <property type="match status" value="1"/>
</dbReference>
<accession>U4KT62</accession>
<dbReference type="Pfam" id="PF00270">
    <property type="entry name" value="DEAD"/>
    <property type="match status" value="1"/>
</dbReference>
<reference evidence="9 10" key="1">
    <citation type="journal article" date="2013" name="J. Mol. Microbiol. Biotechnol.">
        <title>Analysis of the Complete Genomes of Acholeplasma brassicae , A. palmae and A. laidlawii and Their Comparison to the Obligate Parasites from ' Candidatus Phytoplasma'.</title>
        <authorList>
            <person name="Kube M."/>
            <person name="Siewert C."/>
            <person name="Migdoll A.M."/>
            <person name="Duduk B."/>
            <person name="Holz S."/>
            <person name="Rabus R."/>
            <person name="Seemuller E."/>
            <person name="Mitrovic J."/>
            <person name="Muller I."/>
            <person name="Buttner C."/>
            <person name="Reinhardt R."/>
        </authorList>
    </citation>
    <scope>NUCLEOTIDE SEQUENCE [LARGE SCALE GENOMIC DNA]</scope>
    <source>
        <strain evidence="10">0502</strain>
    </source>
</reference>
<dbReference type="KEGG" id="abra:BN85311130"/>
<dbReference type="InterPro" id="IPR050079">
    <property type="entry name" value="DEAD_box_RNA_helicase"/>
</dbReference>
<dbReference type="Pfam" id="PF00271">
    <property type="entry name" value="Helicase_C"/>
    <property type="match status" value="1"/>
</dbReference>
<evidence type="ECO:0000256" key="4">
    <source>
        <dbReference type="ARBA" id="ARBA00022840"/>
    </source>
</evidence>
<evidence type="ECO:0000256" key="5">
    <source>
        <dbReference type="ARBA" id="ARBA00038437"/>
    </source>
</evidence>
<keyword evidence="1" id="KW-0547">Nucleotide-binding</keyword>
<dbReference type="OrthoDB" id="9805696at2"/>
<dbReference type="AlphaFoldDB" id="U4KT62"/>
<dbReference type="GO" id="GO:0003724">
    <property type="term" value="F:RNA helicase activity"/>
    <property type="evidence" value="ECO:0007669"/>
    <property type="project" value="TreeGrafter"/>
</dbReference>
<dbReference type="InterPro" id="IPR044742">
    <property type="entry name" value="DEAD/DEAH_RhlB"/>
</dbReference>
<dbReference type="CDD" id="cd18787">
    <property type="entry name" value="SF2_C_DEAD"/>
    <property type="match status" value="1"/>
</dbReference>
<name>U4KT62_9MOLU</name>
<sequence length="414" mass="47614">MFNKEIELKIQALGFKEYTEIQIAIFDAFDKYNRIIGLAPTGTGKTHAYLLPMVNQINKELKEVQGVICVPTNDLVIQVEKMVKDLELDIDVKAYYQGKDRNKDLESLRKRQPQLVIATPGKLQDYAIKENALKIYTTKAIILDEADMMFDLDFITTLDPVFQAIPSSKILMFSATLPEGLNSWVRKYFGNAFIIDLKDPSKLQIEHALIQTQHETRNTVLKELVKSINPYLCLVFVSRNDDIEAVFNVLQDEGLKVTMISSKVPLRQRKSLIEEIKALKYQYVVSSDIAARGIDIDGISHIINYDLPFELDFYIHRSGRTGRMGKTGVVYSLVTKENSRKIDTLKKKNITFTKYNIRNNELIKTERKIKNGISEDELKEIRKIKKPTKVTPNYKKKNKEKIKKARNIVRYGGK</sequence>
<evidence type="ECO:0000256" key="2">
    <source>
        <dbReference type="ARBA" id="ARBA00022801"/>
    </source>
</evidence>
<dbReference type="GO" id="GO:0005524">
    <property type="term" value="F:ATP binding"/>
    <property type="evidence" value="ECO:0007669"/>
    <property type="project" value="UniProtKB-KW"/>
</dbReference>
<dbReference type="GO" id="GO:0016787">
    <property type="term" value="F:hydrolase activity"/>
    <property type="evidence" value="ECO:0007669"/>
    <property type="project" value="UniProtKB-KW"/>
</dbReference>